<dbReference type="AlphaFoldDB" id="A0A9D4T1B1"/>
<reference evidence="3" key="2">
    <citation type="submission" date="2021-09" db="EMBL/GenBank/DDBJ databases">
        <authorList>
            <person name="Jia N."/>
            <person name="Wang J."/>
            <person name="Shi W."/>
            <person name="Du L."/>
            <person name="Sun Y."/>
            <person name="Zhan W."/>
            <person name="Jiang J."/>
            <person name="Wang Q."/>
            <person name="Zhang B."/>
            <person name="Ji P."/>
            <person name="Sakyi L.B."/>
            <person name="Cui X."/>
            <person name="Yuan T."/>
            <person name="Jiang B."/>
            <person name="Yang W."/>
            <person name="Lam T.T.-Y."/>
            <person name="Chang Q."/>
            <person name="Ding S."/>
            <person name="Wang X."/>
            <person name="Zhu J."/>
            <person name="Ruan X."/>
            <person name="Zhao L."/>
            <person name="Wei J."/>
            <person name="Que T."/>
            <person name="Du C."/>
            <person name="Cheng J."/>
            <person name="Dai P."/>
            <person name="Han X."/>
            <person name="Huang E."/>
            <person name="Gao Y."/>
            <person name="Liu J."/>
            <person name="Shao H."/>
            <person name="Ye R."/>
            <person name="Li L."/>
            <person name="Wei W."/>
            <person name="Wang X."/>
            <person name="Wang C."/>
            <person name="Huo Q."/>
            <person name="Li W."/>
            <person name="Guo W."/>
            <person name="Chen H."/>
            <person name="Chen S."/>
            <person name="Zhou L."/>
            <person name="Zhou L."/>
            <person name="Ni X."/>
            <person name="Tian J."/>
            <person name="Zhou Y."/>
            <person name="Sheng Y."/>
            <person name="Liu T."/>
            <person name="Pan Y."/>
            <person name="Xia L."/>
            <person name="Li J."/>
            <person name="Zhao F."/>
            <person name="Cao W."/>
        </authorList>
    </citation>
    <scope>NUCLEOTIDE SEQUENCE</scope>
    <source>
        <strain evidence="3">Rsan-2018</strain>
        <tissue evidence="3">Larvae</tissue>
    </source>
</reference>
<feature type="compositionally biased region" description="Low complexity" evidence="1">
    <location>
        <begin position="1"/>
        <end position="12"/>
    </location>
</feature>
<protein>
    <submittedName>
        <fullName evidence="3">Uncharacterized protein</fullName>
    </submittedName>
</protein>
<accession>A0A9D4T1B1</accession>
<evidence type="ECO:0000256" key="1">
    <source>
        <dbReference type="SAM" id="MobiDB-lite"/>
    </source>
</evidence>
<sequence length="257" mass="28559">MEESMMSESEMSVVHPPQQSPDEDDSERKKQIAAIVSCCILLLFLLLYFVISTLFVDDELYEDISGLICHTVVDSYLTFAVPDGCDFFIADVVIAAPAKHPLYSPYMATVHLKNATQKAAVMKRMQLAPAKGLILMVNRSALRPKNPQARPQAIVRGILQIVTDINADGVGLTDRGLREADVKEIKSDADSEYIKRDIIDSLSQNKGAKAVALSMSLRVRKCAKYSLDGHRLPNCTELPLDYKHVSGLSLYCWQKRA</sequence>
<feature type="transmembrane region" description="Helical" evidence="2">
    <location>
        <begin position="32"/>
        <end position="51"/>
    </location>
</feature>
<dbReference type="VEuPathDB" id="VectorBase:RSAN_040659"/>
<evidence type="ECO:0000256" key="2">
    <source>
        <dbReference type="SAM" id="Phobius"/>
    </source>
</evidence>
<keyword evidence="2" id="KW-1133">Transmembrane helix</keyword>
<comment type="caution">
    <text evidence="3">The sequence shown here is derived from an EMBL/GenBank/DDBJ whole genome shotgun (WGS) entry which is preliminary data.</text>
</comment>
<gene>
    <name evidence="3" type="ORF">HPB52_019291</name>
</gene>
<keyword evidence="2" id="KW-0472">Membrane</keyword>
<reference evidence="3" key="1">
    <citation type="journal article" date="2020" name="Cell">
        <title>Large-Scale Comparative Analyses of Tick Genomes Elucidate Their Genetic Diversity and Vector Capacities.</title>
        <authorList>
            <consortium name="Tick Genome and Microbiome Consortium (TIGMIC)"/>
            <person name="Jia N."/>
            <person name="Wang J."/>
            <person name="Shi W."/>
            <person name="Du L."/>
            <person name="Sun Y."/>
            <person name="Zhan W."/>
            <person name="Jiang J.F."/>
            <person name="Wang Q."/>
            <person name="Zhang B."/>
            <person name="Ji P."/>
            <person name="Bell-Sakyi L."/>
            <person name="Cui X.M."/>
            <person name="Yuan T.T."/>
            <person name="Jiang B.G."/>
            <person name="Yang W.F."/>
            <person name="Lam T.T."/>
            <person name="Chang Q.C."/>
            <person name="Ding S.J."/>
            <person name="Wang X.J."/>
            <person name="Zhu J.G."/>
            <person name="Ruan X.D."/>
            <person name="Zhao L."/>
            <person name="Wei J.T."/>
            <person name="Ye R.Z."/>
            <person name="Que T.C."/>
            <person name="Du C.H."/>
            <person name="Zhou Y.H."/>
            <person name="Cheng J.X."/>
            <person name="Dai P.F."/>
            <person name="Guo W.B."/>
            <person name="Han X.H."/>
            <person name="Huang E.J."/>
            <person name="Li L.F."/>
            <person name="Wei W."/>
            <person name="Gao Y.C."/>
            <person name="Liu J.Z."/>
            <person name="Shao H.Z."/>
            <person name="Wang X."/>
            <person name="Wang C.C."/>
            <person name="Yang T.C."/>
            <person name="Huo Q.B."/>
            <person name="Li W."/>
            <person name="Chen H.Y."/>
            <person name="Chen S.E."/>
            <person name="Zhou L.G."/>
            <person name="Ni X.B."/>
            <person name="Tian J.H."/>
            <person name="Sheng Y."/>
            <person name="Liu T."/>
            <person name="Pan Y.S."/>
            <person name="Xia L.Y."/>
            <person name="Li J."/>
            <person name="Zhao F."/>
            <person name="Cao W.C."/>
        </authorList>
    </citation>
    <scope>NUCLEOTIDE SEQUENCE</scope>
    <source>
        <strain evidence="3">Rsan-2018</strain>
    </source>
</reference>
<dbReference type="Proteomes" id="UP000821837">
    <property type="component" value="Chromosome 3"/>
</dbReference>
<name>A0A9D4T1B1_RHISA</name>
<dbReference type="EMBL" id="JABSTV010001249">
    <property type="protein sequence ID" value="KAH7963028.1"/>
    <property type="molecule type" value="Genomic_DNA"/>
</dbReference>
<evidence type="ECO:0000313" key="4">
    <source>
        <dbReference type="Proteomes" id="UP000821837"/>
    </source>
</evidence>
<evidence type="ECO:0000313" key="3">
    <source>
        <dbReference type="EMBL" id="KAH7963028.1"/>
    </source>
</evidence>
<proteinExistence type="predicted"/>
<keyword evidence="2" id="KW-0812">Transmembrane</keyword>
<keyword evidence="4" id="KW-1185">Reference proteome</keyword>
<organism evidence="3 4">
    <name type="scientific">Rhipicephalus sanguineus</name>
    <name type="common">Brown dog tick</name>
    <name type="synonym">Ixodes sanguineus</name>
    <dbReference type="NCBI Taxonomy" id="34632"/>
    <lineage>
        <taxon>Eukaryota</taxon>
        <taxon>Metazoa</taxon>
        <taxon>Ecdysozoa</taxon>
        <taxon>Arthropoda</taxon>
        <taxon>Chelicerata</taxon>
        <taxon>Arachnida</taxon>
        <taxon>Acari</taxon>
        <taxon>Parasitiformes</taxon>
        <taxon>Ixodida</taxon>
        <taxon>Ixodoidea</taxon>
        <taxon>Ixodidae</taxon>
        <taxon>Rhipicephalinae</taxon>
        <taxon>Rhipicephalus</taxon>
        <taxon>Rhipicephalus</taxon>
    </lineage>
</organism>
<feature type="region of interest" description="Disordered" evidence="1">
    <location>
        <begin position="1"/>
        <end position="26"/>
    </location>
</feature>